<keyword evidence="2" id="KW-1185">Reference proteome</keyword>
<gene>
    <name evidence="1" type="ORF">OS493_008057</name>
</gene>
<accession>A0A9W9YEZ1</accession>
<comment type="caution">
    <text evidence="1">The sequence shown here is derived from an EMBL/GenBank/DDBJ whole genome shotgun (WGS) entry which is preliminary data.</text>
</comment>
<evidence type="ECO:0000313" key="1">
    <source>
        <dbReference type="EMBL" id="KAJ7337898.1"/>
    </source>
</evidence>
<evidence type="ECO:0000313" key="2">
    <source>
        <dbReference type="Proteomes" id="UP001163046"/>
    </source>
</evidence>
<dbReference type="Proteomes" id="UP001163046">
    <property type="component" value="Unassembled WGS sequence"/>
</dbReference>
<dbReference type="OrthoDB" id="5986554at2759"/>
<dbReference type="EMBL" id="MU827780">
    <property type="protein sequence ID" value="KAJ7337898.1"/>
    <property type="molecule type" value="Genomic_DNA"/>
</dbReference>
<dbReference type="AlphaFoldDB" id="A0A9W9YEZ1"/>
<name>A0A9W9YEZ1_9CNID</name>
<protein>
    <submittedName>
        <fullName evidence="1">Uncharacterized protein</fullName>
    </submittedName>
</protein>
<reference evidence="1" key="1">
    <citation type="submission" date="2023-01" db="EMBL/GenBank/DDBJ databases">
        <title>Genome assembly of the deep-sea coral Lophelia pertusa.</title>
        <authorList>
            <person name="Herrera S."/>
            <person name="Cordes E."/>
        </authorList>
    </citation>
    <scope>NUCLEOTIDE SEQUENCE</scope>
    <source>
        <strain evidence="1">USNM1676648</strain>
        <tissue evidence="1">Polyp</tissue>
    </source>
</reference>
<organism evidence="1 2">
    <name type="scientific">Desmophyllum pertusum</name>
    <dbReference type="NCBI Taxonomy" id="174260"/>
    <lineage>
        <taxon>Eukaryota</taxon>
        <taxon>Metazoa</taxon>
        <taxon>Cnidaria</taxon>
        <taxon>Anthozoa</taxon>
        <taxon>Hexacorallia</taxon>
        <taxon>Scleractinia</taxon>
        <taxon>Caryophylliina</taxon>
        <taxon>Caryophylliidae</taxon>
        <taxon>Desmophyllum</taxon>
    </lineage>
</organism>
<sequence>MLETKEDFCSDLDEDDNVNGVYRGLEEFLLELGKIYASRLVSDIAFIEKLNYSVPNSDCVLKFTFELAPADMKWAATFSGELANLSFYFSSFGNVNADNKCTVGGSLGTDANCTWKPWQYQSRLDVAAKVTAKKEELAKTSYAESTKRNKVLNFIRSNDSRQEYEPILGYLVDKVYVEPLHNSNNAWQQLHEAMLSHSIHLFHSKYLVSIVSMNINLFSSAFARMREG</sequence>
<proteinExistence type="predicted"/>